<reference evidence="2" key="1">
    <citation type="submission" date="2020-02" db="EMBL/GenBank/DDBJ databases">
        <authorList>
            <person name="Meier V. D."/>
        </authorList>
    </citation>
    <scope>NUCLEOTIDE SEQUENCE</scope>
    <source>
        <strain evidence="2">AVDCRST_MAG41</strain>
    </source>
</reference>
<accession>A0A6J4JZS0</accession>
<feature type="region of interest" description="Disordered" evidence="1">
    <location>
        <begin position="232"/>
        <end position="365"/>
    </location>
</feature>
<feature type="non-terminal residue" evidence="2">
    <location>
        <position position="365"/>
    </location>
</feature>
<dbReference type="GO" id="GO:0004795">
    <property type="term" value="F:threonine synthase activity"/>
    <property type="evidence" value="ECO:0007669"/>
    <property type="project" value="UniProtKB-EC"/>
</dbReference>
<feature type="compositionally biased region" description="Basic residues" evidence="1">
    <location>
        <begin position="85"/>
        <end position="101"/>
    </location>
</feature>
<feature type="compositionally biased region" description="Gly residues" evidence="1">
    <location>
        <begin position="317"/>
        <end position="326"/>
    </location>
</feature>
<gene>
    <name evidence="2" type="ORF">AVDCRST_MAG41-4445</name>
</gene>
<organism evidence="2">
    <name type="scientific">uncultured Mycobacteriales bacterium</name>
    <dbReference type="NCBI Taxonomy" id="581187"/>
    <lineage>
        <taxon>Bacteria</taxon>
        <taxon>Bacillati</taxon>
        <taxon>Actinomycetota</taxon>
        <taxon>Actinomycetes</taxon>
        <taxon>Mycobacteriales</taxon>
        <taxon>environmental samples</taxon>
    </lineage>
</organism>
<feature type="compositionally biased region" description="Basic and acidic residues" evidence="1">
    <location>
        <begin position="243"/>
        <end position="258"/>
    </location>
</feature>
<dbReference type="EC" id="4.2.3.1" evidence="2"/>
<protein>
    <submittedName>
        <fullName evidence="2">Threonine synthase</fullName>
        <ecNumber evidence="2">4.2.3.1</ecNumber>
    </submittedName>
</protein>
<feature type="region of interest" description="Disordered" evidence="1">
    <location>
        <begin position="11"/>
        <end position="177"/>
    </location>
</feature>
<feature type="compositionally biased region" description="Basic residues" evidence="1">
    <location>
        <begin position="276"/>
        <end position="302"/>
    </location>
</feature>
<feature type="compositionally biased region" description="Basic residues" evidence="1">
    <location>
        <begin position="124"/>
        <end position="135"/>
    </location>
</feature>
<evidence type="ECO:0000256" key="1">
    <source>
        <dbReference type="SAM" id="MobiDB-lite"/>
    </source>
</evidence>
<feature type="non-terminal residue" evidence="2">
    <location>
        <position position="1"/>
    </location>
</feature>
<evidence type="ECO:0000313" key="2">
    <source>
        <dbReference type="EMBL" id="CAA9292035.1"/>
    </source>
</evidence>
<sequence>DRGRSAFALAVRGAAAGRAGPGDPGHPRPRPDPAGAGRPARRRARDAVAVGQGRQREPDPLLQGPGGLGRAHRGQAARLHPGGLRVHRQPRQLRGRARRPGRPGLDRAGPGRPGAGEDHPDRGVRRHPGRRRGLVRRREPAVFGAGRDRGVRADRLRQRQRPAVLRRGLQDPRLRGGRAAGLAAAAAGRRADGLRVAADQDRQGVRRADLARAGGGGVAGVRGAVRRLRADLDRLRARPGRRRAGEADRDRQVAEHRQPGRRAVRAGCGAADRRGDRGRRRRRDPRRHRAAGPHHRHLRRDRGRGGGGDAAQAAGSRGAGPGGGDGHLQHRRRAEDAGRGRRAAVPDRHGEAVAARRPGGRPPGL</sequence>
<feature type="compositionally biased region" description="Basic and acidic residues" evidence="1">
    <location>
        <begin position="333"/>
        <end position="351"/>
    </location>
</feature>
<dbReference type="AlphaFoldDB" id="A0A6J4JZS0"/>
<dbReference type="EMBL" id="CADCTP010000429">
    <property type="protein sequence ID" value="CAA9292035.1"/>
    <property type="molecule type" value="Genomic_DNA"/>
</dbReference>
<feature type="compositionally biased region" description="Basic and acidic residues" evidence="1">
    <location>
        <begin position="136"/>
        <end position="157"/>
    </location>
</feature>
<keyword evidence="2" id="KW-0456">Lyase</keyword>
<name>A0A6J4JZS0_9ACTN</name>
<proteinExistence type="predicted"/>